<feature type="domain" description="Phosphodiester glycosidase" evidence="1">
    <location>
        <begin position="10"/>
        <end position="121"/>
    </location>
</feature>
<protein>
    <recommendedName>
        <fullName evidence="1">Phosphodiester glycosidase domain-containing protein</fullName>
    </recommendedName>
</protein>
<dbReference type="AlphaFoldDB" id="A0A645JE74"/>
<reference evidence="2" key="1">
    <citation type="submission" date="2019-08" db="EMBL/GenBank/DDBJ databases">
        <authorList>
            <person name="Kucharzyk K."/>
            <person name="Murdoch R.W."/>
            <person name="Higgins S."/>
            <person name="Loffler F."/>
        </authorList>
    </citation>
    <scope>NUCLEOTIDE SEQUENCE</scope>
</reference>
<dbReference type="Pfam" id="PF09992">
    <property type="entry name" value="NAGPA"/>
    <property type="match status" value="1"/>
</dbReference>
<proteinExistence type="predicted"/>
<evidence type="ECO:0000313" key="2">
    <source>
        <dbReference type="EMBL" id="MPN62028.1"/>
    </source>
</evidence>
<dbReference type="InterPro" id="IPR018711">
    <property type="entry name" value="NAGPA"/>
</dbReference>
<dbReference type="PANTHER" id="PTHR40446">
    <property type="entry name" value="N-ACETYLGLUCOSAMINE-1-PHOSPHODIESTER ALPHA-N-ACETYLGLUCOSAMINIDASE"/>
    <property type="match status" value="1"/>
</dbReference>
<evidence type="ECO:0000259" key="1">
    <source>
        <dbReference type="Pfam" id="PF09992"/>
    </source>
</evidence>
<organism evidence="2">
    <name type="scientific">bioreactor metagenome</name>
    <dbReference type="NCBI Taxonomy" id="1076179"/>
    <lineage>
        <taxon>unclassified sequences</taxon>
        <taxon>metagenomes</taxon>
        <taxon>ecological metagenomes</taxon>
    </lineage>
</organism>
<name>A0A645JE74_9ZZZZ</name>
<sequence length="124" mass="13135">MGINNTNVKDKHMHIIGARDVMLRNGVITNTWNEAHPRTAIGYSQDRKKVYLIVIDGRQNNYSVGATTGQIGSIMKALGAHTAVNLDGGGSSAMVVNGVTTNKPSDPGGTERTVANGVMVTTKK</sequence>
<gene>
    <name evidence="2" type="ORF">SDC9_209774</name>
</gene>
<dbReference type="EMBL" id="VSSQ01139450">
    <property type="protein sequence ID" value="MPN62028.1"/>
    <property type="molecule type" value="Genomic_DNA"/>
</dbReference>
<accession>A0A645JE74</accession>
<dbReference type="PANTHER" id="PTHR40446:SF2">
    <property type="entry name" value="N-ACETYLGLUCOSAMINE-1-PHOSPHODIESTER ALPHA-N-ACETYLGLUCOSAMINIDASE"/>
    <property type="match status" value="1"/>
</dbReference>
<comment type="caution">
    <text evidence="2">The sequence shown here is derived from an EMBL/GenBank/DDBJ whole genome shotgun (WGS) entry which is preliminary data.</text>
</comment>